<feature type="compositionally biased region" description="Acidic residues" evidence="7">
    <location>
        <begin position="22"/>
        <end position="32"/>
    </location>
</feature>
<feature type="transmembrane region" description="Helical" evidence="8">
    <location>
        <begin position="259"/>
        <end position="280"/>
    </location>
</feature>
<evidence type="ECO:0000256" key="4">
    <source>
        <dbReference type="ARBA" id="ARBA00022692"/>
    </source>
</evidence>
<dbReference type="AlphaFoldDB" id="A0A1J7IB54"/>
<evidence type="ECO:0000256" key="8">
    <source>
        <dbReference type="SAM" id="Phobius"/>
    </source>
</evidence>
<keyword evidence="5 8" id="KW-1133">Transmembrane helix</keyword>
<feature type="transmembrane region" description="Helical" evidence="8">
    <location>
        <begin position="331"/>
        <end position="356"/>
    </location>
</feature>
<feature type="transmembrane region" description="Helical" evidence="8">
    <location>
        <begin position="292"/>
        <end position="311"/>
    </location>
</feature>
<keyword evidence="3" id="KW-0813">Transport</keyword>
<accession>A0A1J7IB54</accession>
<evidence type="ECO:0000256" key="1">
    <source>
        <dbReference type="ARBA" id="ARBA00004141"/>
    </source>
</evidence>
<feature type="domain" description="Major facilitator superfamily (MFS) profile" evidence="9">
    <location>
        <begin position="53"/>
        <end position="567"/>
    </location>
</feature>
<feature type="transmembrane region" description="Helical" evidence="8">
    <location>
        <begin position="162"/>
        <end position="182"/>
    </location>
</feature>
<dbReference type="GO" id="GO:0022857">
    <property type="term" value="F:transmembrane transporter activity"/>
    <property type="evidence" value="ECO:0007669"/>
    <property type="project" value="InterPro"/>
</dbReference>
<proteinExistence type="inferred from homology"/>
<sequence length="567" mass="60008">MDSHNAPSEKLPVSRPSTANDTSDDTVTETADEGLGVTEKTLGDEPQEDATITAVTTNEPQYLEGLPLVLVVACVTLVCFLVLLDTSIIATDNRPIPLLPDVGWYGGAYQLAGATLQPLSGKMYTYFDNKFTFLAFFALFEVGSLICGVATSSTMLIVGRAVAGLGMSGILNGALTIVAGAVPLHKRAALIGIIMGFCQLGVVCGPLLGGAFTEYTTWRWCFYVNLPIGGLVSILLVFTRIPDQMVKPKVRDVLPKPHHYLDLIGFAVFSGASIQILLALQWGGVERPWKSATIIGLLVGGAATYVAWGFWNSYKGDSALVPFSLVKQRAVWSAALTQLFIFTNLFISAFFLPIYFQAVKGASPFMAGVYMLPNILSQLITAVTSGFLVGKLGYYLPWALASSVLASIGAGLLGTLGPNTSTGTWIGFQILAGAGRGFGMQMPILALQATVKPKQIPVGQAFLSFSQLIGIAVFVVVGNTMFGELLRSGLEKYAPNVDAQAVVASGATAFRSFVDPADLPGVLTAYAKALNAPLLLASAAAALAFFSSWGMGWVDIRQKKALSKGDV</sequence>
<dbReference type="PROSITE" id="PS50850">
    <property type="entry name" value="MFS"/>
    <property type="match status" value="1"/>
</dbReference>
<dbReference type="OrthoDB" id="10021397at2759"/>
<dbReference type="CDD" id="cd17502">
    <property type="entry name" value="MFS_Azr1_MDR_like"/>
    <property type="match status" value="1"/>
</dbReference>
<name>A0A1J7IB54_9PEZI</name>
<dbReference type="SUPFAM" id="SSF103473">
    <property type="entry name" value="MFS general substrate transporter"/>
    <property type="match status" value="1"/>
</dbReference>
<feature type="transmembrane region" description="Helical" evidence="8">
    <location>
        <begin position="131"/>
        <end position="150"/>
    </location>
</feature>
<feature type="transmembrane region" description="Helical" evidence="8">
    <location>
        <begin position="68"/>
        <end position="90"/>
    </location>
</feature>
<gene>
    <name evidence="10" type="ORF">CONLIGDRAFT_657275</name>
</gene>
<dbReference type="EMBL" id="KV875103">
    <property type="protein sequence ID" value="OIW24685.1"/>
    <property type="molecule type" value="Genomic_DNA"/>
</dbReference>
<dbReference type="InterPro" id="IPR020846">
    <property type="entry name" value="MFS_dom"/>
</dbReference>
<reference evidence="10 11" key="1">
    <citation type="submission" date="2016-10" db="EMBL/GenBank/DDBJ databases">
        <title>Draft genome sequence of Coniochaeta ligniaria NRRL30616, a lignocellulolytic fungus for bioabatement of inhibitors in plant biomass hydrolysates.</title>
        <authorList>
            <consortium name="DOE Joint Genome Institute"/>
            <person name="Jimenez D.J."/>
            <person name="Hector R.E."/>
            <person name="Riley R."/>
            <person name="Sun H."/>
            <person name="Grigoriev I.V."/>
            <person name="Van Elsas J.D."/>
            <person name="Nichols N.N."/>
        </authorList>
    </citation>
    <scope>NUCLEOTIDE SEQUENCE [LARGE SCALE GENOMIC DNA]</scope>
    <source>
        <strain evidence="10 11">NRRL 30616</strain>
    </source>
</reference>
<comment type="similarity">
    <text evidence="2">Belongs to the major facilitator superfamily. TCR/Tet family.</text>
</comment>
<feature type="transmembrane region" description="Helical" evidence="8">
    <location>
        <begin position="220"/>
        <end position="239"/>
    </location>
</feature>
<comment type="subcellular location">
    <subcellularLocation>
        <location evidence="1">Membrane</location>
        <topology evidence="1">Multi-pass membrane protein</topology>
    </subcellularLocation>
</comment>
<evidence type="ECO:0000256" key="6">
    <source>
        <dbReference type="ARBA" id="ARBA00023136"/>
    </source>
</evidence>
<feature type="transmembrane region" description="Helical" evidence="8">
    <location>
        <begin position="368"/>
        <end position="389"/>
    </location>
</feature>
<dbReference type="FunCoup" id="A0A1J7IB54">
    <property type="interactions" value="65"/>
</dbReference>
<keyword evidence="11" id="KW-1185">Reference proteome</keyword>
<feature type="transmembrane region" description="Helical" evidence="8">
    <location>
        <begin position="395"/>
        <end position="416"/>
    </location>
</feature>
<feature type="transmembrane region" description="Helical" evidence="8">
    <location>
        <begin position="534"/>
        <end position="554"/>
    </location>
</feature>
<feature type="transmembrane region" description="Helical" evidence="8">
    <location>
        <begin position="462"/>
        <end position="482"/>
    </location>
</feature>
<organism evidence="10 11">
    <name type="scientific">Coniochaeta ligniaria NRRL 30616</name>
    <dbReference type="NCBI Taxonomy" id="1408157"/>
    <lineage>
        <taxon>Eukaryota</taxon>
        <taxon>Fungi</taxon>
        <taxon>Dikarya</taxon>
        <taxon>Ascomycota</taxon>
        <taxon>Pezizomycotina</taxon>
        <taxon>Sordariomycetes</taxon>
        <taxon>Sordariomycetidae</taxon>
        <taxon>Coniochaetales</taxon>
        <taxon>Coniochaetaceae</taxon>
        <taxon>Coniochaeta</taxon>
    </lineage>
</organism>
<keyword evidence="6 8" id="KW-0472">Membrane</keyword>
<evidence type="ECO:0000256" key="5">
    <source>
        <dbReference type="ARBA" id="ARBA00022989"/>
    </source>
</evidence>
<dbReference type="Pfam" id="PF07690">
    <property type="entry name" value="MFS_1"/>
    <property type="match status" value="1"/>
</dbReference>
<dbReference type="PANTHER" id="PTHR23501:SF193">
    <property type="entry name" value="MULTIDRUG TRANSPORTER, PUTATIVE (AFU_ORTHOLOGUE AFUA_8G00940)-RELATED"/>
    <property type="match status" value="1"/>
</dbReference>
<evidence type="ECO:0000313" key="11">
    <source>
        <dbReference type="Proteomes" id="UP000182658"/>
    </source>
</evidence>
<dbReference type="InParanoid" id="A0A1J7IB54"/>
<dbReference type="Proteomes" id="UP000182658">
    <property type="component" value="Unassembled WGS sequence"/>
</dbReference>
<dbReference type="FunFam" id="1.20.1250.20:FF:000196">
    <property type="entry name" value="MFS toxin efflux pump (AflT)"/>
    <property type="match status" value="1"/>
</dbReference>
<evidence type="ECO:0000313" key="10">
    <source>
        <dbReference type="EMBL" id="OIW24685.1"/>
    </source>
</evidence>
<dbReference type="GO" id="GO:0005886">
    <property type="term" value="C:plasma membrane"/>
    <property type="evidence" value="ECO:0007669"/>
    <property type="project" value="TreeGrafter"/>
</dbReference>
<feature type="region of interest" description="Disordered" evidence="7">
    <location>
        <begin position="1"/>
        <end position="41"/>
    </location>
</feature>
<dbReference type="Gene3D" id="1.20.1250.20">
    <property type="entry name" value="MFS general substrate transporter like domains"/>
    <property type="match status" value="2"/>
</dbReference>
<feature type="transmembrane region" description="Helical" evidence="8">
    <location>
        <begin position="188"/>
        <end position="208"/>
    </location>
</feature>
<evidence type="ECO:0000256" key="2">
    <source>
        <dbReference type="ARBA" id="ARBA00007520"/>
    </source>
</evidence>
<dbReference type="InterPro" id="IPR011701">
    <property type="entry name" value="MFS"/>
</dbReference>
<dbReference type="PANTHER" id="PTHR23501">
    <property type="entry name" value="MAJOR FACILITATOR SUPERFAMILY"/>
    <property type="match status" value="1"/>
</dbReference>
<dbReference type="InterPro" id="IPR036259">
    <property type="entry name" value="MFS_trans_sf"/>
</dbReference>
<evidence type="ECO:0000256" key="7">
    <source>
        <dbReference type="SAM" id="MobiDB-lite"/>
    </source>
</evidence>
<keyword evidence="4 8" id="KW-0812">Transmembrane</keyword>
<evidence type="ECO:0000259" key="9">
    <source>
        <dbReference type="PROSITE" id="PS50850"/>
    </source>
</evidence>
<protein>
    <recommendedName>
        <fullName evidence="9">Major facilitator superfamily (MFS) profile domain-containing protein</fullName>
    </recommendedName>
</protein>
<evidence type="ECO:0000256" key="3">
    <source>
        <dbReference type="ARBA" id="ARBA00022448"/>
    </source>
</evidence>